<keyword evidence="4" id="KW-1185">Reference proteome</keyword>
<gene>
    <name evidence="3" type="ORF">H8R92_08570</name>
</gene>
<keyword evidence="2" id="KW-0812">Transmembrane</keyword>
<accession>A0A8I0A7H1</accession>
<name>A0A8I0A7H1_9CLOT</name>
<keyword evidence="2" id="KW-1133">Transmembrane helix</keyword>
<organism evidence="3 4">
    <name type="scientific">Clostridium lentum</name>
    <dbReference type="NCBI Taxonomy" id="2763037"/>
    <lineage>
        <taxon>Bacteria</taxon>
        <taxon>Bacillati</taxon>
        <taxon>Bacillota</taxon>
        <taxon>Clostridia</taxon>
        <taxon>Eubacteriales</taxon>
        <taxon>Clostridiaceae</taxon>
        <taxon>Clostridium</taxon>
    </lineage>
</organism>
<dbReference type="AlphaFoldDB" id="A0A8I0A7H1"/>
<evidence type="ECO:0000256" key="1">
    <source>
        <dbReference type="SAM" id="MobiDB-lite"/>
    </source>
</evidence>
<evidence type="ECO:0000256" key="2">
    <source>
        <dbReference type="SAM" id="Phobius"/>
    </source>
</evidence>
<proteinExistence type="predicted"/>
<keyword evidence="2" id="KW-0472">Membrane</keyword>
<reference evidence="3" key="1">
    <citation type="submission" date="2020-08" db="EMBL/GenBank/DDBJ databases">
        <title>Genome public.</title>
        <authorList>
            <person name="Liu C."/>
            <person name="Sun Q."/>
        </authorList>
    </citation>
    <scope>NUCLEOTIDE SEQUENCE</scope>
    <source>
        <strain evidence="3">NSJ-42</strain>
    </source>
</reference>
<feature type="transmembrane region" description="Helical" evidence="2">
    <location>
        <begin position="23"/>
        <end position="43"/>
    </location>
</feature>
<evidence type="ECO:0000313" key="3">
    <source>
        <dbReference type="EMBL" id="MBC5640470.1"/>
    </source>
</evidence>
<feature type="compositionally biased region" description="Polar residues" evidence="1">
    <location>
        <begin position="67"/>
        <end position="80"/>
    </location>
</feature>
<feature type="region of interest" description="Disordered" evidence="1">
    <location>
        <begin position="60"/>
        <end position="84"/>
    </location>
</feature>
<evidence type="ECO:0000313" key="4">
    <source>
        <dbReference type="Proteomes" id="UP000662088"/>
    </source>
</evidence>
<comment type="caution">
    <text evidence="3">The sequence shown here is derived from an EMBL/GenBank/DDBJ whole genome shotgun (WGS) entry which is preliminary data.</text>
</comment>
<dbReference type="Proteomes" id="UP000662088">
    <property type="component" value="Unassembled WGS sequence"/>
</dbReference>
<dbReference type="EMBL" id="JACOOQ010000013">
    <property type="protein sequence ID" value="MBC5640470.1"/>
    <property type="molecule type" value="Genomic_DNA"/>
</dbReference>
<protein>
    <submittedName>
        <fullName evidence="3">Uncharacterized protein</fullName>
    </submittedName>
</protein>
<dbReference type="RefSeq" id="WP_186835215.1">
    <property type="nucleotide sequence ID" value="NZ_JACOOQ010000013.1"/>
</dbReference>
<sequence>MKKPSIFSKDYEKIMRKRKRKKIIIGILSICIIGILVTEVANYDFSKLKDRLQAWVDEDKETDDNEQLVQTDETNESSEVQEPMVEETPVEKYLDVTISDTPISFKLKEENSETLIESVKEVPENYYIYIGNNGKDAVVLDPNQNINIVYANGEIKNVTLAQYVGPDGEIYIKDNIRALYQGYIWHSTPVQISENKIAYITNIPYFGYNLNKYISIIDINMNTHFTIWASKSTEITFGQMQEKGLEVNIDGNVRYITSNGELVQ</sequence>